<evidence type="ECO:0000256" key="1">
    <source>
        <dbReference type="ARBA" id="ARBA00023235"/>
    </source>
</evidence>
<evidence type="ECO:0000259" key="3">
    <source>
        <dbReference type="Pfam" id="PF00849"/>
    </source>
</evidence>
<name>A0A2C6K9S2_9APIC</name>
<keyword evidence="5" id="KW-1185">Reference proteome</keyword>
<reference evidence="4 5" key="1">
    <citation type="journal article" date="2017" name="Int. J. Parasitol.">
        <title>The genome of the protozoan parasite Cystoisospora suis and a reverse vaccinology approach to identify vaccine candidates.</title>
        <authorList>
            <person name="Palmieri N."/>
            <person name="Shrestha A."/>
            <person name="Ruttkowski B."/>
            <person name="Beck T."/>
            <person name="Vogl C."/>
            <person name="Tomley F."/>
            <person name="Blake D.P."/>
            <person name="Joachim A."/>
        </authorList>
    </citation>
    <scope>NUCLEOTIDE SEQUENCE [LARGE SCALE GENOMIC DNA]</scope>
    <source>
        <strain evidence="4 5">Wien I</strain>
    </source>
</reference>
<dbReference type="VEuPathDB" id="ToxoDB:CSUI_008366"/>
<dbReference type="Pfam" id="PF00849">
    <property type="entry name" value="PseudoU_synth_2"/>
    <property type="match status" value="1"/>
</dbReference>
<keyword evidence="2" id="KW-0694">RNA-binding</keyword>
<feature type="domain" description="Pseudouridine synthase RsuA/RluA-like" evidence="3">
    <location>
        <begin position="240"/>
        <end position="374"/>
    </location>
</feature>
<dbReference type="EMBL" id="MIGC01004665">
    <property type="protein sequence ID" value="PHJ17810.1"/>
    <property type="molecule type" value="Genomic_DNA"/>
</dbReference>
<dbReference type="Gene3D" id="3.30.70.1560">
    <property type="entry name" value="Alpha-L RNA-binding motif"/>
    <property type="match status" value="1"/>
</dbReference>
<dbReference type="GO" id="GO:0009982">
    <property type="term" value="F:pseudouridine synthase activity"/>
    <property type="evidence" value="ECO:0007669"/>
    <property type="project" value="InterPro"/>
</dbReference>
<evidence type="ECO:0000256" key="2">
    <source>
        <dbReference type="PROSITE-ProRule" id="PRU00182"/>
    </source>
</evidence>
<dbReference type="PROSITE" id="PS50889">
    <property type="entry name" value="S4"/>
    <property type="match status" value="1"/>
</dbReference>
<proteinExistence type="predicted"/>
<dbReference type="AlphaFoldDB" id="A0A2C6K9S2"/>
<dbReference type="PANTHER" id="PTHR47683:SF2">
    <property type="entry name" value="RNA-BINDING S4 DOMAIN-CONTAINING PROTEIN"/>
    <property type="match status" value="1"/>
</dbReference>
<dbReference type="OrthoDB" id="440619at2759"/>
<dbReference type="PANTHER" id="PTHR47683">
    <property type="entry name" value="PSEUDOURIDINE SYNTHASE FAMILY PROTEIN-RELATED"/>
    <property type="match status" value="1"/>
</dbReference>
<dbReference type="RefSeq" id="XP_067919524.1">
    <property type="nucleotide sequence ID" value="XM_068068500.1"/>
</dbReference>
<dbReference type="InterPro" id="IPR020094">
    <property type="entry name" value="TruA/RsuA/RluB/E/F_N"/>
</dbReference>
<organism evidence="4 5">
    <name type="scientific">Cystoisospora suis</name>
    <dbReference type="NCBI Taxonomy" id="483139"/>
    <lineage>
        <taxon>Eukaryota</taxon>
        <taxon>Sar</taxon>
        <taxon>Alveolata</taxon>
        <taxon>Apicomplexa</taxon>
        <taxon>Conoidasida</taxon>
        <taxon>Coccidia</taxon>
        <taxon>Eucoccidiorida</taxon>
        <taxon>Eimeriorina</taxon>
        <taxon>Sarcocystidae</taxon>
        <taxon>Cystoisospora</taxon>
    </lineage>
</organism>
<dbReference type="InterPro" id="IPR020103">
    <property type="entry name" value="PsdUridine_synth_cat_dom_sf"/>
</dbReference>
<dbReference type="InterPro" id="IPR042092">
    <property type="entry name" value="PsdUridine_s_RsuA/RluB/E/F_cat"/>
</dbReference>
<accession>A0A2C6K9S2</accession>
<comment type="caution">
    <text evidence="4">The sequence shown here is derived from an EMBL/GenBank/DDBJ whole genome shotgun (WGS) entry which is preliminary data.</text>
</comment>
<dbReference type="Gene3D" id="3.30.70.580">
    <property type="entry name" value="Pseudouridine synthase I, catalytic domain, N-terminal subdomain"/>
    <property type="match status" value="1"/>
</dbReference>
<dbReference type="InterPro" id="IPR050343">
    <property type="entry name" value="RsuA_PseudoU_synthase"/>
</dbReference>
<dbReference type="SUPFAM" id="SSF55120">
    <property type="entry name" value="Pseudouridine synthase"/>
    <property type="match status" value="1"/>
</dbReference>
<dbReference type="InterPro" id="IPR006145">
    <property type="entry name" value="PsdUridine_synth_RsuA/RluA"/>
</dbReference>
<sequence>MSMAPMASFLSIICSRAWRKAVCPFFPYDGTSSVVLSSVPWRRSYVLSVSTGSVRSSSNILIPPTCRAPFVSSENNAMSPVSLDLATSVSSSGPTGTSLSSFSTSASSSGDLVPLAKLCAEKSLCSRHEAEHFGALGLISVDGRPVESNRRVIYVHPNSRVELLPRAQRIMSAKVTIILNKPLHYLSCQVDRTMGGGRGKPLCRQLLVPENRWLDPWSSARTKGSGRGGGPKHLEPAACKKLVCAGRLDVDSTGLLVFTQDGRIASQLVGTASGGDRVGKEYHVEVDLPISAAAQSLLHHGLSLDGLELLPANIRLLPPLHDIQRRVSASSLVSSSPSSDSYSDSYGTVWAGRTTLMSIELFEGRHRQIRRMCELVGLRVLRIHRVRIGKLSLGGLPAGRWRLLLPHEKFA</sequence>
<dbReference type="GeneID" id="94431711"/>
<protein>
    <submittedName>
        <fullName evidence="4">Pseudouridylate synthase</fullName>
    </submittedName>
</protein>
<evidence type="ECO:0000313" key="5">
    <source>
        <dbReference type="Proteomes" id="UP000221165"/>
    </source>
</evidence>
<keyword evidence="1" id="KW-0413">Isomerase</keyword>
<gene>
    <name evidence="4" type="ORF">CSUI_008366</name>
</gene>
<dbReference type="GO" id="GO:0003723">
    <property type="term" value="F:RNA binding"/>
    <property type="evidence" value="ECO:0007669"/>
    <property type="project" value="UniProtKB-KW"/>
</dbReference>
<dbReference type="Proteomes" id="UP000221165">
    <property type="component" value="Unassembled WGS sequence"/>
</dbReference>
<evidence type="ECO:0000313" key="4">
    <source>
        <dbReference type="EMBL" id="PHJ17810.1"/>
    </source>
</evidence>
<dbReference type="GO" id="GO:0001522">
    <property type="term" value="P:pseudouridine synthesis"/>
    <property type="evidence" value="ECO:0007669"/>
    <property type="project" value="InterPro"/>
</dbReference>